<evidence type="ECO:0000313" key="20">
    <source>
        <dbReference type="EMBL" id="TYL57963.1"/>
    </source>
</evidence>
<dbReference type="PANTHER" id="PTHR11040:SF211">
    <property type="entry name" value="ZINC TRANSPORTER ZIP11"/>
    <property type="match status" value="1"/>
</dbReference>
<feature type="transmembrane region" description="Helical" evidence="8">
    <location>
        <begin position="38"/>
        <end position="58"/>
    </location>
</feature>
<dbReference type="PANTHER" id="PTHR11040">
    <property type="entry name" value="ZINC/IRON TRANSPORTER"/>
    <property type="match status" value="1"/>
</dbReference>
<evidence type="ECO:0000256" key="6">
    <source>
        <dbReference type="ARBA" id="ARBA00022989"/>
    </source>
</evidence>
<dbReference type="EMBL" id="QRKN01000009">
    <property type="protein sequence ID" value="RHI20589.1"/>
    <property type="molecule type" value="Genomic_DNA"/>
</dbReference>
<dbReference type="Proteomes" id="UP000260970">
    <property type="component" value="Unassembled WGS sequence"/>
</dbReference>
<reference evidence="20 31" key="4">
    <citation type="submission" date="2019-08" db="EMBL/GenBank/DDBJ databases">
        <authorList>
            <person name="Duncan S."/>
            <person name="Walker A."/>
        </authorList>
    </citation>
    <scope>NUCLEOTIDE SEQUENCE [LARGE SCALE GENOMIC DNA]</scope>
    <source>
        <strain evidence="20 31">T3WBe13</strain>
    </source>
</reference>
<feature type="transmembrane region" description="Helical" evidence="8">
    <location>
        <begin position="6"/>
        <end position="26"/>
    </location>
</feature>
<comment type="subcellular location">
    <subcellularLocation>
        <location evidence="1">Cell membrane</location>
        <topology evidence="1">Multi-pass membrane protein</topology>
    </subcellularLocation>
</comment>
<dbReference type="EMBL" id="CVRQ01000023">
    <property type="protein sequence ID" value="CRL39673.1"/>
    <property type="molecule type" value="Genomic_DNA"/>
</dbReference>
<feature type="transmembrane region" description="Helical" evidence="8">
    <location>
        <begin position="240"/>
        <end position="258"/>
    </location>
</feature>
<dbReference type="EMBL" id="QSUG01000012">
    <property type="protein sequence ID" value="RGN21699.1"/>
    <property type="molecule type" value="Genomic_DNA"/>
</dbReference>
<keyword evidence="5" id="KW-0862">Zinc</keyword>
<evidence type="ECO:0000313" key="19">
    <source>
        <dbReference type="EMBL" id="RHL77177.1"/>
    </source>
</evidence>
<dbReference type="Proteomes" id="UP000266066">
    <property type="component" value="Unassembled WGS sequence"/>
</dbReference>
<evidence type="ECO:0000313" key="18">
    <source>
        <dbReference type="EMBL" id="RHI20589.1"/>
    </source>
</evidence>
<dbReference type="Proteomes" id="UP000324327">
    <property type="component" value="Unassembled WGS sequence"/>
</dbReference>
<keyword evidence="3" id="KW-1003">Cell membrane</keyword>
<reference evidence="21" key="1">
    <citation type="submission" date="2015-05" db="EMBL/GenBank/DDBJ databases">
        <authorList>
            <consortium name="Pathogen Informatics"/>
        </authorList>
    </citation>
    <scope>NUCLEOTIDE SEQUENCE [LARGE SCALE GENOMIC DNA]</scope>
    <source>
        <strain evidence="10 22">2789STDY5608860</strain>
        <strain evidence="11 23">2789STDY5834884</strain>
        <strain evidence="21">T1-815</strain>
    </source>
</reference>
<dbReference type="EMBL" id="JAQLYE010000021">
    <property type="protein sequence ID" value="MDB8018669.1"/>
    <property type="molecule type" value="Genomic_DNA"/>
</dbReference>
<evidence type="ECO:0000313" key="15">
    <source>
        <dbReference type="EMBL" id="RGR53367.1"/>
    </source>
</evidence>
<evidence type="ECO:0000313" key="21">
    <source>
        <dbReference type="Proteomes" id="UP000049472"/>
    </source>
</evidence>
<evidence type="ECO:0000256" key="3">
    <source>
        <dbReference type="ARBA" id="ARBA00022475"/>
    </source>
</evidence>
<evidence type="ECO:0000313" key="10">
    <source>
        <dbReference type="EMBL" id="CUN62528.1"/>
    </source>
</evidence>
<dbReference type="EMBL" id="CZAJ01000024">
    <property type="protein sequence ID" value="CUP23899.1"/>
    <property type="molecule type" value="Genomic_DNA"/>
</dbReference>
<evidence type="ECO:0000313" key="22">
    <source>
        <dbReference type="Proteomes" id="UP000095384"/>
    </source>
</evidence>
<dbReference type="Proteomes" id="UP000049472">
    <property type="component" value="Unassembled WGS sequence"/>
</dbReference>
<keyword evidence="4 8" id="KW-0812">Transmembrane</keyword>
<feature type="transmembrane region" description="Helical" evidence="8">
    <location>
        <begin position="70"/>
        <end position="91"/>
    </location>
</feature>
<evidence type="ECO:0000313" key="29">
    <source>
        <dbReference type="Proteomes" id="UP000284296"/>
    </source>
</evidence>
<accession>A0A0M6WQA2</accession>
<dbReference type="EMBL" id="QSAZ01000013">
    <property type="protein sequence ID" value="RGW85890.1"/>
    <property type="molecule type" value="Genomic_DNA"/>
</dbReference>
<gene>
    <name evidence="10" type="primary">zupT</name>
    <name evidence="19" type="ORF">DW001_12215</name>
    <name evidence="18" type="ORF">DW172_11080</name>
    <name evidence="17" type="ORF">DWV45_12175</name>
    <name evidence="16" type="ORF">DWX06_12890</name>
    <name evidence="15" type="ORF">DWY38_11755</name>
    <name evidence="14" type="ORF">DXB72_11545</name>
    <name evidence="13" type="ORF">DXD95_03585</name>
    <name evidence="10" type="ORF">ERS852417_00682</name>
    <name evidence="11" type="ORF">ERS852497_02302</name>
    <name evidence="20" type="ORF">FYL31_11465</name>
    <name evidence="12" type="ORF">PNE45_11600</name>
    <name evidence="9" type="ORF">T1815_21321</name>
</gene>
<name>A0A0M6WQA2_9FIRM</name>
<dbReference type="EMBL" id="VSTF01000014">
    <property type="protein sequence ID" value="TYL57963.1"/>
    <property type="molecule type" value="Genomic_DNA"/>
</dbReference>
<evidence type="ECO:0000313" key="25">
    <source>
        <dbReference type="Proteomes" id="UP000260970"/>
    </source>
</evidence>
<keyword evidence="7 8" id="KW-0472">Membrane</keyword>
<evidence type="ECO:0000313" key="14">
    <source>
        <dbReference type="EMBL" id="RGN21699.1"/>
    </source>
</evidence>
<evidence type="ECO:0000313" key="27">
    <source>
        <dbReference type="Proteomes" id="UP000266698"/>
    </source>
</evidence>
<reference evidence="24 25" key="3">
    <citation type="submission" date="2018-08" db="EMBL/GenBank/DDBJ databases">
        <title>A genome reference for cultivated species of the human gut microbiota.</title>
        <authorList>
            <person name="Zou Y."/>
            <person name="Xue W."/>
            <person name="Luo G."/>
        </authorList>
    </citation>
    <scope>NUCLEOTIDE SEQUENCE [LARGE SCALE GENOMIC DNA]</scope>
    <source>
        <strain evidence="17 28">AF06-19</strain>
        <strain evidence="16 29">AF18-16LB</strain>
        <strain evidence="15 26">AF25-15</strain>
        <strain evidence="19 27">AF36-2BH</strain>
        <strain evidence="18 30">AM16-11</strain>
        <strain evidence="14 25">OM05-6AA</strain>
        <strain evidence="13 24">TM10-3</strain>
    </source>
</reference>
<keyword evidence="6 8" id="KW-1133">Transmembrane helix</keyword>
<dbReference type="Proteomes" id="UP000285865">
    <property type="component" value="Unassembled WGS sequence"/>
</dbReference>
<evidence type="ECO:0000256" key="4">
    <source>
        <dbReference type="ARBA" id="ARBA00022692"/>
    </source>
</evidence>
<evidence type="ECO:0000313" key="13">
    <source>
        <dbReference type="EMBL" id="RGI69578.1"/>
    </source>
</evidence>
<dbReference type="Proteomes" id="UP000095602">
    <property type="component" value="Unassembled WGS sequence"/>
</dbReference>
<evidence type="ECO:0000313" key="26">
    <source>
        <dbReference type="Proteomes" id="UP000266066"/>
    </source>
</evidence>
<evidence type="ECO:0000313" key="17">
    <source>
        <dbReference type="EMBL" id="RGW85890.1"/>
    </source>
</evidence>
<dbReference type="Proteomes" id="UP000095384">
    <property type="component" value="Unassembled WGS sequence"/>
</dbReference>
<sequence>MITSTILGLLIPFIGTSLGAACVLFMKNELSVKTTKMLSGFAAGVMIAASVWSLLIPALEQSQSLGKMQFVPAVAGFMLGMFFLLILDTITPHMHLDNSVEGPKSNFSRQTMMVLAVTLHNIPEGMAVGVLYASWISGTTTITRAAALSLAIGIAIQNFPEGAIISMPLHSTGSSKLRAFVYGVLSGIVEPIAGILTILAIGIIEPVMPYLLSFAAGAMIYVVIEELVPEMSEGGHSNRATIAFMVGFCLMMTLDVMLG</sequence>
<evidence type="ECO:0000313" key="11">
    <source>
        <dbReference type="EMBL" id="CUP23899.1"/>
    </source>
</evidence>
<evidence type="ECO:0000313" key="28">
    <source>
        <dbReference type="Proteomes" id="UP000283683"/>
    </source>
</evidence>
<feature type="transmembrane region" description="Helical" evidence="8">
    <location>
        <begin position="141"/>
        <end position="159"/>
    </location>
</feature>
<evidence type="ECO:0000313" key="30">
    <source>
        <dbReference type="Proteomes" id="UP000285865"/>
    </source>
</evidence>
<feature type="transmembrane region" description="Helical" evidence="8">
    <location>
        <begin position="180"/>
        <end position="204"/>
    </location>
</feature>
<dbReference type="EMBL" id="QRXG01000027">
    <property type="protein sequence ID" value="RGT79421.1"/>
    <property type="molecule type" value="Genomic_DNA"/>
</dbReference>
<dbReference type="RefSeq" id="WP_055062198.1">
    <property type="nucleotide sequence ID" value="NZ_CVRQ01000023.1"/>
</dbReference>
<dbReference type="Proteomes" id="UP000260642">
    <property type="component" value="Unassembled WGS sequence"/>
</dbReference>
<comment type="similarity">
    <text evidence="2">Belongs to the ZIP transporter (TC 2.A.5) family.</text>
</comment>
<dbReference type="EMBL" id="QRPB01000016">
    <property type="protein sequence ID" value="RHL77177.1"/>
    <property type="molecule type" value="Genomic_DNA"/>
</dbReference>
<evidence type="ECO:0000313" key="16">
    <source>
        <dbReference type="EMBL" id="RGT79421.1"/>
    </source>
</evidence>
<dbReference type="Proteomes" id="UP001212823">
    <property type="component" value="Unassembled WGS sequence"/>
</dbReference>
<evidence type="ECO:0000256" key="7">
    <source>
        <dbReference type="ARBA" id="ARBA00023136"/>
    </source>
</evidence>
<evidence type="ECO:0000313" key="9">
    <source>
        <dbReference type="EMBL" id="CRL39673.1"/>
    </source>
</evidence>
<reference evidence="12" key="6">
    <citation type="submission" date="2023-01" db="EMBL/GenBank/DDBJ databases">
        <title>Human gut microbiome strain richness.</title>
        <authorList>
            <person name="Chen-Liaw A."/>
        </authorList>
    </citation>
    <scope>NUCLEOTIDE SEQUENCE</scope>
    <source>
        <strain evidence="12">1001283st1_D2_1001283B150209_150212</strain>
    </source>
</reference>
<dbReference type="EMBL" id="QSOB01000004">
    <property type="protein sequence ID" value="RGI69578.1"/>
    <property type="molecule type" value="Genomic_DNA"/>
</dbReference>
<evidence type="ECO:0000313" key="23">
    <source>
        <dbReference type="Proteomes" id="UP000095602"/>
    </source>
</evidence>
<dbReference type="EMBL" id="QRUJ01000013">
    <property type="protein sequence ID" value="RGR53367.1"/>
    <property type="molecule type" value="Genomic_DNA"/>
</dbReference>
<dbReference type="GO" id="GO:0005385">
    <property type="term" value="F:zinc ion transmembrane transporter activity"/>
    <property type="evidence" value="ECO:0007669"/>
    <property type="project" value="TreeGrafter"/>
</dbReference>
<evidence type="ECO:0000313" key="31">
    <source>
        <dbReference type="Proteomes" id="UP000324327"/>
    </source>
</evidence>
<protein>
    <submittedName>
        <fullName evidence="12">ZIP family metal transporter</fullName>
    </submittedName>
    <submittedName>
        <fullName evidence="9 10">Zinc transporter</fullName>
    </submittedName>
</protein>
<dbReference type="GO" id="GO:0005886">
    <property type="term" value="C:plasma membrane"/>
    <property type="evidence" value="ECO:0007669"/>
    <property type="project" value="UniProtKB-SubCell"/>
</dbReference>
<evidence type="ECO:0000256" key="5">
    <source>
        <dbReference type="ARBA" id="ARBA00022833"/>
    </source>
</evidence>
<keyword evidence="21" id="KW-1185">Reference proteome</keyword>
<dbReference type="InterPro" id="IPR003689">
    <property type="entry name" value="ZIP"/>
</dbReference>
<evidence type="ECO:0000256" key="1">
    <source>
        <dbReference type="ARBA" id="ARBA00004651"/>
    </source>
</evidence>
<evidence type="ECO:0000313" key="24">
    <source>
        <dbReference type="Proteomes" id="UP000260642"/>
    </source>
</evidence>
<organism evidence="9 21">
    <name type="scientific">Agathobacter rectalis</name>
    <dbReference type="NCBI Taxonomy" id="39491"/>
    <lineage>
        <taxon>Bacteria</taxon>
        <taxon>Bacillati</taxon>
        <taxon>Bacillota</taxon>
        <taxon>Clostridia</taxon>
        <taxon>Lachnospirales</taxon>
        <taxon>Lachnospiraceae</taxon>
        <taxon>Agathobacter</taxon>
    </lineage>
</organism>
<dbReference type="Proteomes" id="UP000266698">
    <property type="component" value="Unassembled WGS sequence"/>
</dbReference>
<evidence type="ECO:0000313" key="12">
    <source>
        <dbReference type="EMBL" id="MDB8018669.1"/>
    </source>
</evidence>
<dbReference type="Proteomes" id="UP000283683">
    <property type="component" value="Unassembled WGS sequence"/>
</dbReference>
<reference evidence="20 31" key="5">
    <citation type="submission" date="2019-09" db="EMBL/GenBank/DDBJ databases">
        <title>Strain-level analysis of Eubacterium rectale using genomes from metagenomes.</title>
        <authorList>
            <person name="Karcher N."/>
            <person name="Segata N."/>
        </authorList>
    </citation>
    <scope>NUCLEOTIDE SEQUENCE [LARGE SCALE GENOMIC DNA]</scope>
    <source>
        <strain evidence="20 31">T3WBe13</strain>
    </source>
</reference>
<evidence type="ECO:0000256" key="2">
    <source>
        <dbReference type="ARBA" id="ARBA00006939"/>
    </source>
</evidence>
<evidence type="ECO:0000256" key="8">
    <source>
        <dbReference type="SAM" id="Phobius"/>
    </source>
</evidence>
<feature type="transmembrane region" description="Helical" evidence="8">
    <location>
        <begin position="112"/>
        <end position="135"/>
    </location>
</feature>
<dbReference type="AlphaFoldDB" id="A0A0M6WQA2"/>
<dbReference type="Proteomes" id="UP000284296">
    <property type="component" value="Unassembled WGS sequence"/>
</dbReference>
<dbReference type="Pfam" id="PF02535">
    <property type="entry name" value="Zip"/>
    <property type="match status" value="1"/>
</dbReference>
<reference evidence="9" key="2">
    <citation type="submission" date="2015-05" db="EMBL/GenBank/DDBJ databases">
        <authorList>
            <person name="Wang D.B."/>
            <person name="Wang M."/>
        </authorList>
    </citation>
    <scope>NUCLEOTIDE SEQUENCE [LARGE SCALE GENOMIC DNA]</scope>
    <source>
        <strain evidence="9">T1-815</strain>
    </source>
</reference>
<proteinExistence type="inferred from homology"/>
<feature type="transmembrane region" description="Helical" evidence="8">
    <location>
        <begin position="210"/>
        <end position="228"/>
    </location>
</feature>
<dbReference type="EMBL" id="CYYW01000003">
    <property type="protein sequence ID" value="CUN62528.1"/>
    <property type="molecule type" value="Genomic_DNA"/>
</dbReference>